<protein>
    <submittedName>
        <fullName evidence="2">Uncharacterized protein</fullName>
    </submittedName>
</protein>
<proteinExistence type="predicted"/>
<accession>A0A9P5TVK3</accession>
<gene>
    <name evidence="2" type="ORF">CPB84DRAFT_5472</name>
</gene>
<sequence length="353" mass="39620">MNNSSAPPSGNPLPQGEKRKRSSESPPPPPNVNKTAATRARIVEILASTANGCLSELGYYPGMPARMIELEKQNTTWKEENVKLFQDNRHLLTMVQKIMDFENEVHHLRLENEQLHNNSQVSQEALQNQVQYAQLLEDYRKLTESYRVAYSEVQRLTVDNQRLNAEVQFYKTLQPPQPPPQPPHPLQRSQSISHLKRSATFLPHVQPQLPMAPPQGGQPMVSPSSAVHPHPPSVQNVSQQGQRIDPLHHPQFFQNRHPPGSNPGSRRLSLNIPNPPIHVPSQGPNPVPQSVHFQQPQFGPSPQATFVPFPPPSDHQNRKSLPRSADCSANPGSKTFATCRRAQFAHWICSLAY</sequence>
<feature type="compositionally biased region" description="Pro residues" evidence="1">
    <location>
        <begin position="175"/>
        <end position="185"/>
    </location>
</feature>
<feature type="region of interest" description="Disordered" evidence="1">
    <location>
        <begin position="206"/>
        <end position="331"/>
    </location>
</feature>
<dbReference type="AlphaFoldDB" id="A0A9P5TVK3"/>
<dbReference type="OrthoDB" id="3263403at2759"/>
<evidence type="ECO:0000313" key="2">
    <source>
        <dbReference type="EMBL" id="KAF8913772.1"/>
    </source>
</evidence>
<comment type="caution">
    <text evidence="2">The sequence shown here is derived from an EMBL/GenBank/DDBJ whole genome shotgun (WGS) entry which is preliminary data.</text>
</comment>
<dbReference type="Proteomes" id="UP000724874">
    <property type="component" value="Unassembled WGS sequence"/>
</dbReference>
<feature type="region of interest" description="Disordered" evidence="1">
    <location>
        <begin position="1"/>
        <end position="36"/>
    </location>
</feature>
<keyword evidence="3" id="KW-1185">Reference proteome</keyword>
<name>A0A9P5TVK3_GYMJU</name>
<reference evidence="2" key="1">
    <citation type="submission" date="2020-11" db="EMBL/GenBank/DDBJ databases">
        <authorList>
            <consortium name="DOE Joint Genome Institute"/>
            <person name="Ahrendt S."/>
            <person name="Riley R."/>
            <person name="Andreopoulos W."/>
            <person name="LaButti K."/>
            <person name="Pangilinan J."/>
            <person name="Ruiz-duenas F.J."/>
            <person name="Barrasa J.M."/>
            <person name="Sanchez-Garcia M."/>
            <person name="Camarero S."/>
            <person name="Miyauchi S."/>
            <person name="Serrano A."/>
            <person name="Linde D."/>
            <person name="Babiker R."/>
            <person name="Drula E."/>
            <person name="Ayuso-Fernandez I."/>
            <person name="Pacheco R."/>
            <person name="Padilla G."/>
            <person name="Ferreira P."/>
            <person name="Barriuso J."/>
            <person name="Kellner H."/>
            <person name="Castanera R."/>
            <person name="Alfaro M."/>
            <person name="Ramirez L."/>
            <person name="Pisabarro A.G."/>
            <person name="Kuo A."/>
            <person name="Tritt A."/>
            <person name="Lipzen A."/>
            <person name="He G."/>
            <person name="Yan M."/>
            <person name="Ng V."/>
            <person name="Cullen D."/>
            <person name="Martin F."/>
            <person name="Rosso M.-N."/>
            <person name="Henrissat B."/>
            <person name="Hibbett D."/>
            <person name="Martinez A.T."/>
            <person name="Grigoriev I.V."/>
        </authorList>
    </citation>
    <scope>NUCLEOTIDE SEQUENCE</scope>
    <source>
        <strain evidence="2">AH 44721</strain>
    </source>
</reference>
<evidence type="ECO:0000256" key="1">
    <source>
        <dbReference type="SAM" id="MobiDB-lite"/>
    </source>
</evidence>
<evidence type="ECO:0000313" key="3">
    <source>
        <dbReference type="Proteomes" id="UP000724874"/>
    </source>
</evidence>
<feature type="compositionally biased region" description="Polar residues" evidence="1">
    <location>
        <begin position="291"/>
        <end position="304"/>
    </location>
</feature>
<organism evidence="2 3">
    <name type="scientific">Gymnopilus junonius</name>
    <name type="common">Spectacular rustgill mushroom</name>
    <name type="synonym">Gymnopilus spectabilis subsp. junonius</name>
    <dbReference type="NCBI Taxonomy" id="109634"/>
    <lineage>
        <taxon>Eukaryota</taxon>
        <taxon>Fungi</taxon>
        <taxon>Dikarya</taxon>
        <taxon>Basidiomycota</taxon>
        <taxon>Agaricomycotina</taxon>
        <taxon>Agaricomycetes</taxon>
        <taxon>Agaricomycetidae</taxon>
        <taxon>Agaricales</taxon>
        <taxon>Agaricineae</taxon>
        <taxon>Hymenogastraceae</taxon>
        <taxon>Gymnopilus</taxon>
    </lineage>
</organism>
<feature type="compositionally biased region" description="Pro residues" evidence="1">
    <location>
        <begin position="273"/>
        <end position="287"/>
    </location>
</feature>
<feature type="region of interest" description="Disordered" evidence="1">
    <location>
        <begin position="172"/>
        <end position="191"/>
    </location>
</feature>
<dbReference type="EMBL" id="JADNYJ010000001">
    <property type="protein sequence ID" value="KAF8913772.1"/>
    <property type="molecule type" value="Genomic_DNA"/>
</dbReference>